<evidence type="ECO:0000256" key="1">
    <source>
        <dbReference type="SAM" id="MobiDB-lite"/>
    </source>
</evidence>
<evidence type="ECO:0000313" key="3">
    <source>
        <dbReference type="Proteomes" id="UP000076738"/>
    </source>
</evidence>
<reference evidence="2 3" key="1">
    <citation type="journal article" date="2016" name="Mol. Biol. Evol.">
        <title>Comparative Genomics of Early-Diverging Mushroom-Forming Fungi Provides Insights into the Origins of Lignocellulose Decay Capabilities.</title>
        <authorList>
            <person name="Nagy L.G."/>
            <person name="Riley R."/>
            <person name="Tritt A."/>
            <person name="Adam C."/>
            <person name="Daum C."/>
            <person name="Floudas D."/>
            <person name="Sun H."/>
            <person name="Yadav J.S."/>
            <person name="Pangilinan J."/>
            <person name="Larsson K.H."/>
            <person name="Matsuura K."/>
            <person name="Barry K."/>
            <person name="Labutti K."/>
            <person name="Kuo R."/>
            <person name="Ohm R.A."/>
            <person name="Bhattacharya S.S."/>
            <person name="Shirouzu T."/>
            <person name="Yoshinaga Y."/>
            <person name="Martin F.M."/>
            <person name="Grigoriev I.V."/>
            <person name="Hibbett D.S."/>
        </authorList>
    </citation>
    <scope>NUCLEOTIDE SEQUENCE [LARGE SCALE GENOMIC DNA]</scope>
    <source>
        <strain evidence="2 3">TUFC12733</strain>
    </source>
</reference>
<dbReference type="AlphaFoldDB" id="A0A167MTA4"/>
<feature type="region of interest" description="Disordered" evidence="1">
    <location>
        <begin position="135"/>
        <end position="156"/>
    </location>
</feature>
<protein>
    <submittedName>
        <fullName evidence="2">Uncharacterized protein</fullName>
    </submittedName>
</protein>
<sequence>MNGREGMAKLSSICADQHSPRWSQLKIAATHLLPIHRILCRCLNADAHLSCLGLPQFDRHCGSESLLALGGNQDSNVLGHAGCASAGTGARCWCKDGNDTTAGGVPATERGMYSPGALLARVSEIRPSSRTVTVFHGTRRSPAPGAGDRNNRLYAQ</sequence>
<dbReference type="Proteomes" id="UP000076738">
    <property type="component" value="Unassembled WGS sequence"/>
</dbReference>
<name>A0A167MTA4_CALVF</name>
<dbReference type="EMBL" id="KV417281">
    <property type="protein sequence ID" value="KZO97041.1"/>
    <property type="molecule type" value="Genomic_DNA"/>
</dbReference>
<evidence type="ECO:0000313" key="2">
    <source>
        <dbReference type="EMBL" id="KZO97041.1"/>
    </source>
</evidence>
<accession>A0A167MTA4</accession>
<proteinExistence type="predicted"/>
<keyword evidence="3" id="KW-1185">Reference proteome</keyword>
<organism evidence="2 3">
    <name type="scientific">Calocera viscosa (strain TUFC12733)</name>
    <dbReference type="NCBI Taxonomy" id="1330018"/>
    <lineage>
        <taxon>Eukaryota</taxon>
        <taxon>Fungi</taxon>
        <taxon>Dikarya</taxon>
        <taxon>Basidiomycota</taxon>
        <taxon>Agaricomycotina</taxon>
        <taxon>Dacrymycetes</taxon>
        <taxon>Dacrymycetales</taxon>
        <taxon>Dacrymycetaceae</taxon>
        <taxon>Calocera</taxon>
    </lineage>
</organism>
<gene>
    <name evidence="2" type="ORF">CALVIDRAFT_91208</name>
</gene>